<accession>A0ABW4BJ20</accession>
<evidence type="ECO:0000313" key="4">
    <source>
        <dbReference type="Proteomes" id="UP001597199"/>
    </source>
</evidence>
<feature type="domain" description="YcxB-like C-terminal" evidence="2">
    <location>
        <begin position="99"/>
        <end position="159"/>
    </location>
</feature>
<protein>
    <submittedName>
        <fullName evidence="3">YcxB family protein</fullName>
    </submittedName>
</protein>
<gene>
    <name evidence="3" type="ORF">ACFQ41_11390</name>
</gene>
<keyword evidence="1" id="KW-1133">Transmembrane helix</keyword>
<name>A0ABW4BJ20_9LACO</name>
<dbReference type="RefSeq" id="WP_204118874.1">
    <property type="nucleotide sequence ID" value="NZ_BOLV01000009.1"/>
</dbReference>
<feature type="transmembrane region" description="Helical" evidence="1">
    <location>
        <begin position="58"/>
        <end position="77"/>
    </location>
</feature>
<sequence>MTLSNITITQADFRAYQRWFQQYDRFSRWSLRVLKILLVVLFGLGLLIGLLGDWPQGGAFMALSIFFAAFFFGLVRFRTAQAFKAKKNAPLYAPRTMVIDDTGITTTMATNTGHADWNAYQYVAETPEVFILMVAKKMGQLIPKSSLTEAQVTELRQIIQANAPVAVLMRN</sequence>
<keyword evidence="1" id="KW-0472">Membrane</keyword>
<dbReference type="Proteomes" id="UP001597199">
    <property type="component" value="Unassembled WGS sequence"/>
</dbReference>
<comment type="caution">
    <text evidence="3">The sequence shown here is derived from an EMBL/GenBank/DDBJ whole genome shotgun (WGS) entry which is preliminary data.</text>
</comment>
<dbReference type="EMBL" id="JBHTOA010000046">
    <property type="protein sequence ID" value="MFD1399913.1"/>
    <property type="molecule type" value="Genomic_DNA"/>
</dbReference>
<evidence type="ECO:0000256" key="1">
    <source>
        <dbReference type="SAM" id="Phobius"/>
    </source>
</evidence>
<keyword evidence="4" id="KW-1185">Reference proteome</keyword>
<dbReference type="Pfam" id="PF14317">
    <property type="entry name" value="YcxB"/>
    <property type="match status" value="1"/>
</dbReference>
<proteinExistence type="predicted"/>
<dbReference type="InterPro" id="IPR025588">
    <property type="entry name" value="YcxB-like_C"/>
</dbReference>
<keyword evidence="1" id="KW-0812">Transmembrane</keyword>
<reference evidence="4" key="1">
    <citation type="journal article" date="2019" name="Int. J. Syst. Evol. Microbiol.">
        <title>The Global Catalogue of Microorganisms (GCM) 10K type strain sequencing project: providing services to taxonomists for standard genome sequencing and annotation.</title>
        <authorList>
            <consortium name="The Broad Institute Genomics Platform"/>
            <consortium name="The Broad Institute Genome Sequencing Center for Infectious Disease"/>
            <person name="Wu L."/>
            <person name="Ma J."/>
        </authorList>
    </citation>
    <scope>NUCLEOTIDE SEQUENCE [LARGE SCALE GENOMIC DNA]</scope>
    <source>
        <strain evidence="4">CCM 9110</strain>
    </source>
</reference>
<organism evidence="3 4">
    <name type="scientific">Lacticaseibacillus suilingensis</name>
    <dbReference type="NCBI Taxonomy" id="2799577"/>
    <lineage>
        <taxon>Bacteria</taxon>
        <taxon>Bacillati</taxon>
        <taxon>Bacillota</taxon>
        <taxon>Bacilli</taxon>
        <taxon>Lactobacillales</taxon>
        <taxon>Lactobacillaceae</taxon>
        <taxon>Lacticaseibacillus</taxon>
    </lineage>
</organism>
<evidence type="ECO:0000313" key="3">
    <source>
        <dbReference type="EMBL" id="MFD1399913.1"/>
    </source>
</evidence>
<feature type="transmembrane region" description="Helical" evidence="1">
    <location>
        <begin position="33"/>
        <end position="52"/>
    </location>
</feature>
<evidence type="ECO:0000259" key="2">
    <source>
        <dbReference type="Pfam" id="PF14317"/>
    </source>
</evidence>